<evidence type="ECO:0000259" key="1">
    <source>
        <dbReference type="Pfam" id="PF00561"/>
    </source>
</evidence>
<dbReference type="GO" id="GO:0016787">
    <property type="term" value="F:hydrolase activity"/>
    <property type="evidence" value="ECO:0007669"/>
    <property type="project" value="UniProtKB-KW"/>
</dbReference>
<dbReference type="RefSeq" id="WP_406582101.1">
    <property type="nucleotide sequence ID" value="NZ_JBJHQH010000015.1"/>
</dbReference>
<keyword evidence="3" id="KW-1185">Reference proteome</keyword>
<comment type="caution">
    <text evidence="2">The sequence shown here is derived from an EMBL/GenBank/DDBJ whole genome shotgun (WGS) entry which is preliminary data.</text>
</comment>
<dbReference type="InterPro" id="IPR029058">
    <property type="entry name" value="AB_hydrolase_fold"/>
</dbReference>
<feature type="domain" description="AB hydrolase-1" evidence="1">
    <location>
        <begin position="22"/>
        <end position="246"/>
    </location>
</feature>
<evidence type="ECO:0000313" key="2">
    <source>
        <dbReference type="EMBL" id="MFK9093596.1"/>
    </source>
</evidence>
<gene>
    <name evidence="2" type="ORF">ACJEBI_19195</name>
</gene>
<reference evidence="2 3" key="1">
    <citation type="submission" date="2024-11" db="EMBL/GenBank/DDBJ databases">
        <authorList>
            <person name="Lucas J.A."/>
        </authorList>
    </citation>
    <scope>NUCLEOTIDE SEQUENCE [LARGE SCALE GENOMIC DNA]</scope>
    <source>
        <strain evidence="2 3">Z 5.4</strain>
    </source>
</reference>
<organism evidence="2 3">
    <name type="scientific">Bacillus salipaludis</name>
    <dbReference type="NCBI Taxonomy" id="2547811"/>
    <lineage>
        <taxon>Bacteria</taxon>
        <taxon>Bacillati</taxon>
        <taxon>Bacillota</taxon>
        <taxon>Bacilli</taxon>
        <taxon>Bacillales</taxon>
        <taxon>Bacillaceae</taxon>
        <taxon>Bacillus</taxon>
    </lineage>
</organism>
<dbReference type="PANTHER" id="PTHR43798:SF33">
    <property type="entry name" value="HYDROLASE, PUTATIVE (AFU_ORTHOLOGUE AFUA_2G14860)-RELATED"/>
    <property type="match status" value="1"/>
</dbReference>
<evidence type="ECO:0000313" key="3">
    <source>
        <dbReference type="Proteomes" id="UP001623041"/>
    </source>
</evidence>
<dbReference type="PANTHER" id="PTHR43798">
    <property type="entry name" value="MONOACYLGLYCEROL LIPASE"/>
    <property type="match status" value="1"/>
</dbReference>
<keyword evidence="2" id="KW-0378">Hydrolase</keyword>
<protein>
    <submittedName>
        <fullName evidence="2">Alpha/beta fold hydrolase</fullName>
    </submittedName>
</protein>
<dbReference type="Pfam" id="PF00561">
    <property type="entry name" value="Abhydrolase_1"/>
    <property type="match status" value="1"/>
</dbReference>
<dbReference type="EMBL" id="JBJHQH010000015">
    <property type="protein sequence ID" value="MFK9093596.1"/>
    <property type="molecule type" value="Genomic_DNA"/>
</dbReference>
<dbReference type="InterPro" id="IPR000073">
    <property type="entry name" value="AB_hydrolase_1"/>
</dbReference>
<dbReference type="Gene3D" id="3.40.50.1820">
    <property type="entry name" value="alpha/beta hydrolase"/>
    <property type="match status" value="1"/>
</dbReference>
<name>A0ABW8RJJ7_9BACI</name>
<proteinExistence type="predicted"/>
<dbReference type="PRINTS" id="PR00111">
    <property type="entry name" value="ABHYDROLASE"/>
</dbReference>
<dbReference type="InterPro" id="IPR050266">
    <property type="entry name" value="AB_hydrolase_sf"/>
</dbReference>
<accession>A0ABW8RJJ7</accession>
<sequence>MKTKSVTLPDATITYVDEGEGNAIILLHGFCGSSGYWEKIIPEISVSNRVIALDLPGHGESSIDKENFSIEDYADILKGFLDQLNIQKVTMFGHSLGGYITLAFAEKYSHYLNGFSLVHSTAYPDSEEAKKGREANADKVKNEGVKSLIDGLVPKLFSPENVEHDYVKTAKEIGYLTSAQGTISALTAMKNRDDRNHVLETTTLPVLLIAGEQDQIIPAEKTFSVSRDNIKQGIINNSGHMSMVENHQDLISEMKEYLSTI</sequence>
<dbReference type="Proteomes" id="UP001623041">
    <property type="component" value="Unassembled WGS sequence"/>
</dbReference>
<dbReference type="SUPFAM" id="SSF53474">
    <property type="entry name" value="alpha/beta-Hydrolases"/>
    <property type="match status" value="1"/>
</dbReference>